<comment type="caution">
    <text evidence="2">The sequence shown here is derived from an EMBL/GenBank/DDBJ whole genome shotgun (WGS) entry which is preliminary data.</text>
</comment>
<dbReference type="EMBL" id="NOIF01000236">
    <property type="protein sequence ID" value="OZS41764.1"/>
    <property type="molecule type" value="Genomic_DNA"/>
</dbReference>
<feature type="domain" description="HTH cro/C1-type" evidence="1">
    <location>
        <begin position="8"/>
        <end position="62"/>
    </location>
</feature>
<evidence type="ECO:0000259" key="1">
    <source>
        <dbReference type="PROSITE" id="PS50943"/>
    </source>
</evidence>
<dbReference type="Gene3D" id="1.10.260.40">
    <property type="entry name" value="lambda repressor-like DNA-binding domains"/>
    <property type="match status" value="1"/>
</dbReference>
<dbReference type="SMART" id="SM00530">
    <property type="entry name" value="HTH_XRE"/>
    <property type="match status" value="1"/>
</dbReference>
<dbReference type="InterPro" id="IPR001387">
    <property type="entry name" value="Cro/C1-type_HTH"/>
</dbReference>
<dbReference type="PROSITE" id="PS50943">
    <property type="entry name" value="HTH_CROC1"/>
    <property type="match status" value="1"/>
</dbReference>
<accession>A0ABX4FSD7</accession>
<dbReference type="CDD" id="cd00093">
    <property type="entry name" value="HTH_XRE"/>
    <property type="match status" value="1"/>
</dbReference>
<evidence type="ECO:0000313" key="3">
    <source>
        <dbReference type="Proteomes" id="UP000215999"/>
    </source>
</evidence>
<dbReference type="RefSeq" id="WP_062692572.1">
    <property type="nucleotide sequence ID" value="NZ_AP024851.1"/>
</dbReference>
<dbReference type="SUPFAM" id="SSF47413">
    <property type="entry name" value="lambda repressor-like DNA-binding domains"/>
    <property type="match status" value="1"/>
</dbReference>
<dbReference type="Pfam" id="PF01381">
    <property type="entry name" value="HTH_3"/>
    <property type="match status" value="1"/>
</dbReference>
<sequence>MIISGYILRAHRLNQGISCKSCADYLDITTTYLSLIETGKNKPSKKVLKKAAVLFDVDEGYFLSLPDNLVPALEATKTLTNIERNILSSLLSH</sequence>
<proteinExistence type="predicted"/>
<name>A0ABX4FSD7_9GAMM</name>
<dbReference type="InterPro" id="IPR010982">
    <property type="entry name" value="Lambda_DNA-bd_dom_sf"/>
</dbReference>
<evidence type="ECO:0000313" key="2">
    <source>
        <dbReference type="EMBL" id="OZS41764.1"/>
    </source>
</evidence>
<gene>
    <name evidence="2" type="ORF">ASV53_21975</name>
</gene>
<protein>
    <submittedName>
        <fullName evidence="2">XRE family transcriptional regulator</fullName>
    </submittedName>
</protein>
<organism evidence="2 3">
    <name type="scientific">Photobacterium sanguinicancri</name>
    <dbReference type="NCBI Taxonomy" id="875932"/>
    <lineage>
        <taxon>Bacteria</taxon>
        <taxon>Pseudomonadati</taxon>
        <taxon>Pseudomonadota</taxon>
        <taxon>Gammaproteobacteria</taxon>
        <taxon>Vibrionales</taxon>
        <taxon>Vibrionaceae</taxon>
        <taxon>Photobacterium</taxon>
    </lineage>
</organism>
<dbReference type="Proteomes" id="UP000215999">
    <property type="component" value="Unassembled WGS sequence"/>
</dbReference>
<keyword evidence="3" id="KW-1185">Reference proteome</keyword>
<reference evidence="2 3" key="1">
    <citation type="journal article" date="2016" name="Antonie Van Leeuwenhoek">
        <title>Photobacterium sanguinicancri sp. nov. isolated from marine animals.</title>
        <authorList>
            <person name="Gomez-Gil B."/>
            <person name="Roque A."/>
            <person name="Rotllant G."/>
            <person name="Romalde J.L."/>
            <person name="Doce A."/>
            <person name="Eggermont M."/>
            <person name="Defoirdt T."/>
        </authorList>
    </citation>
    <scope>NUCLEOTIDE SEQUENCE [LARGE SCALE GENOMIC DNA]</scope>
    <source>
        <strain evidence="2 3">CAIM 1827</strain>
    </source>
</reference>